<dbReference type="InterPro" id="IPR009100">
    <property type="entry name" value="AcylCoA_DH/oxidase_NM_dom_sf"/>
</dbReference>
<gene>
    <name evidence="8" type="ORF">DDF84_025910</name>
</gene>
<dbReference type="GO" id="GO:0003995">
    <property type="term" value="F:acyl-CoA dehydrogenase activity"/>
    <property type="evidence" value="ECO:0007669"/>
    <property type="project" value="TreeGrafter"/>
</dbReference>
<dbReference type="SUPFAM" id="SSF56645">
    <property type="entry name" value="Acyl-CoA dehydrogenase NM domain-like"/>
    <property type="match status" value="1"/>
</dbReference>
<dbReference type="RefSeq" id="WP_017512018.1">
    <property type="nucleotide sequence ID" value="NZ_CP037901.1"/>
</dbReference>
<dbReference type="OrthoDB" id="2450120at2"/>
<evidence type="ECO:0000313" key="9">
    <source>
        <dbReference type="Proteomes" id="UP000253772"/>
    </source>
</evidence>
<dbReference type="PANTHER" id="PTHR43884">
    <property type="entry name" value="ACYL-COA DEHYDROGENASE"/>
    <property type="match status" value="1"/>
</dbReference>
<dbReference type="InterPro" id="IPR037069">
    <property type="entry name" value="AcylCoA_DH/ox_N_sf"/>
</dbReference>
<comment type="cofactor">
    <cofactor evidence="1">
        <name>FAD</name>
        <dbReference type="ChEBI" id="CHEBI:57692"/>
    </cofactor>
</comment>
<evidence type="ECO:0000259" key="7">
    <source>
        <dbReference type="Pfam" id="PF02771"/>
    </source>
</evidence>
<dbReference type="PANTHER" id="PTHR43884:SF20">
    <property type="entry name" value="ACYL-COA DEHYDROGENASE FADE28"/>
    <property type="match status" value="1"/>
</dbReference>
<evidence type="ECO:0000256" key="3">
    <source>
        <dbReference type="ARBA" id="ARBA00022630"/>
    </source>
</evidence>
<proteinExistence type="inferred from homology"/>
<comment type="similarity">
    <text evidence="2">Belongs to the acyl-CoA dehydrogenase family.</text>
</comment>
<evidence type="ECO:0000313" key="8">
    <source>
        <dbReference type="EMBL" id="QBP13082.1"/>
    </source>
</evidence>
<dbReference type="AlphaFoldDB" id="A0A482IYU5"/>
<dbReference type="EMBL" id="CP037901">
    <property type="protein sequence ID" value="QBP13082.1"/>
    <property type="molecule type" value="Genomic_DNA"/>
</dbReference>
<keyword evidence="5" id="KW-0560">Oxidoreductase</keyword>
<feature type="domain" description="Acyl-CoA dehydrogenase/oxidase C-terminal" evidence="6">
    <location>
        <begin position="183"/>
        <end position="300"/>
    </location>
</feature>
<reference evidence="8 9" key="1">
    <citation type="submission" date="2019-03" db="EMBL/GenBank/DDBJ databases">
        <title>Comparative insights into the high quality Complete genome sequence of highly metal resistant Cupriavidus metallidurans strain BS1 isolated from a gold-copper mine.</title>
        <authorList>
            <person name="Mazhar H.S."/>
            <person name="Rensing C."/>
        </authorList>
    </citation>
    <scope>NUCLEOTIDE SEQUENCE [LARGE SCALE GENOMIC DNA]</scope>
    <source>
        <strain evidence="8 9">BS1</strain>
    </source>
</reference>
<dbReference type="Gene3D" id="1.10.540.10">
    <property type="entry name" value="Acyl-CoA dehydrogenase/oxidase, N-terminal domain"/>
    <property type="match status" value="1"/>
</dbReference>
<dbReference type="SUPFAM" id="SSF47203">
    <property type="entry name" value="Acyl-CoA dehydrogenase C-terminal domain-like"/>
    <property type="match status" value="1"/>
</dbReference>
<feature type="domain" description="Acyl-CoA dehydrogenase/oxidase N-terminal" evidence="7">
    <location>
        <begin position="1"/>
        <end position="74"/>
    </location>
</feature>
<keyword evidence="4" id="KW-0274">FAD</keyword>
<evidence type="ECO:0000256" key="1">
    <source>
        <dbReference type="ARBA" id="ARBA00001974"/>
    </source>
</evidence>
<protein>
    <submittedName>
        <fullName evidence="8">Acyl-CoA dehydrogenase</fullName>
    </submittedName>
</protein>
<evidence type="ECO:0000256" key="5">
    <source>
        <dbReference type="ARBA" id="ARBA00023002"/>
    </source>
</evidence>
<organism evidence="8 9">
    <name type="scientific">Cupriavidus metallidurans</name>
    <dbReference type="NCBI Taxonomy" id="119219"/>
    <lineage>
        <taxon>Bacteria</taxon>
        <taxon>Pseudomonadati</taxon>
        <taxon>Pseudomonadota</taxon>
        <taxon>Betaproteobacteria</taxon>
        <taxon>Burkholderiales</taxon>
        <taxon>Burkholderiaceae</taxon>
        <taxon>Cupriavidus</taxon>
    </lineage>
</organism>
<dbReference type="InterPro" id="IPR009075">
    <property type="entry name" value="AcylCo_DH/oxidase_C"/>
</dbReference>
<keyword evidence="3" id="KW-0285">Flavoprotein</keyword>
<dbReference type="InterPro" id="IPR036250">
    <property type="entry name" value="AcylCo_DH-like_C"/>
</dbReference>
<dbReference type="GO" id="GO:0050660">
    <property type="term" value="F:flavin adenine dinucleotide binding"/>
    <property type="evidence" value="ECO:0007669"/>
    <property type="project" value="InterPro"/>
</dbReference>
<name>A0A482IYU5_9BURK</name>
<dbReference type="Pfam" id="PF02771">
    <property type="entry name" value="Acyl-CoA_dh_N"/>
    <property type="match status" value="1"/>
</dbReference>
<evidence type="ECO:0000256" key="4">
    <source>
        <dbReference type="ARBA" id="ARBA00022827"/>
    </source>
</evidence>
<accession>A0A482IYU5</accession>
<dbReference type="Pfam" id="PF00441">
    <property type="entry name" value="Acyl-CoA_dh_1"/>
    <property type="match status" value="1"/>
</dbReference>
<dbReference type="InterPro" id="IPR013786">
    <property type="entry name" value="AcylCoA_DH/ox_N"/>
</dbReference>
<evidence type="ECO:0000259" key="6">
    <source>
        <dbReference type="Pfam" id="PF00441"/>
    </source>
</evidence>
<dbReference type="Gene3D" id="1.20.140.10">
    <property type="entry name" value="Butyryl-CoA Dehydrogenase, subunit A, domain 3"/>
    <property type="match status" value="1"/>
</dbReference>
<evidence type="ECO:0000256" key="2">
    <source>
        <dbReference type="ARBA" id="ARBA00009347"/>
    </source>
</evidence>
<sequence length="327" mass="34749">MFVEAIADILKDRFVPQALRKIEQGVEVREAWRAVEEAGFLELLAPEEAGGAGLALGELYPILLEVGKHAVPLPIGQTIAARAILSKSGGGAPAGMITIAPRCRREPDGSLHIANVIGGLVADHVLVGCGDAVLLLDCSTAQRDWIGVHGSLSADLKWVRGNAEPVEGVTVDELDAWDGAVLSVLMAGAARRAGELTLQYCQDRSQFGRSIGKFQVIQHQLSVIVEHIAAMSVAAQMAFAGGQRHPGKLAAAVAKARCAEAVQVVAAAAHGLHGAIGITEEYDLQLLTRCLHEWRMAHGSELYWNRVVGMAMLGREGVKVSDFARQV</sequence>
<dbReference type="Proteomes" id="UP000253772">
    <property type="component" value="Chromosome c2"/>
</dbReference>